<keyword evidence="3" id="KW-1185">Reference proteome</keyword>
<evidence type="ECO:0000256" key="1">
    <source>
        <dbReference type="SAM" id="Phobius"/>
    </source>
</evidence>
<name>A0A0D8XDN1_DICVI</name>
<gene>
    <name evidence="2" type="ORF">DICVIV_13490</name>
</gene>
<dbReference type="OrthoDB" id="5874015at2759"/>
<protein>
    <recommendedName>
        <fullName evidence="4">ShKT domain-containing protein</fullName>
    </recommendedName>
</protein>
<reference evidence="3" key="2">
    <citation type="journal article" date="2016" name="Sci. Rep.">
        <title>Dictyocaulus viviparus genome, variome and transcriptome elucidate lungworm biology and support future intervention.</title>
        <authorList>
            <person name="McNulty S.N."/>
            <person name="Strube C."/>
            <person name="Rosa B.A."/>
            <person name="Martin J.C."/>
            <person name="Tyagi R."/>
            <person name="Choi Y.J."/>
            <person name="Wang Q."/>
            <person name="Hallsworth Pepin K."/>
            <person name="Zhang X."/>
            <person name="Ozersky P."/>
            <person name="Wilson R.K."/>
            <person name="Sternberg P.W."/>
            <person name="Gasser R.B."/>
            <person name="Mitreva M."/>
        </authorList>
    </citation>
    <scope>NUCLEOTIDE SEQUENCE [LARGE SCALE GENOMIC DNA]</scope>
    <source>
        <strain evidence="3">HannoverDv2000</strain>
    </source>
</reference>
<evidence type="ECO:0000313" key="3">
    <source>
        <dbReference type="Proteomes" id="UP000053766"/>
    </source>
</evidence>
<keyword evidence="1" id="KW-1133">Transmembrane helix</keyword>
<sequence length="569" mass="64578">MHICKCISVNATEKKKSDDIMLIIHLVLLFLLFMSLNCVKFNDDTFLITVIYKFVFANEDLCGDPFDDPEWLPAANKCFINCNPTIHMCMMHLTTNAQKCIFFSKECQLEIRKHLGWASSTVSVYRPPLSTSLNLHHSANANVDYAVRSIKDDTSSQQLNRSAAEATENIERDLLGLASTIIPFDYWRSSDDSVMVEVMTPSLPSKWLEAPHIEKNGYSIENTLSLGTKSPVEVYNGILGVAVIHVLLPSINNRKLTRKPKLHRSTETIPLLLEYGIQQSPAPPSRPPSYLSMPSGPSYQPTLPDITSFRRSKTSISPLYIDDVVRPTGYDAETLPKPINYLESVDTNVELVSSSPGTVPQSPGFEPQNNDCSNRAIRNSMNNIRRKVSEYKNVSDRKWNNQLIRQYKQFKAALYNNVIKYSHISDRFDSINENSGTVPFEIGEKITPLRSAVQVNLITNVSPMFEEKRRENSVKSESPRKVTSEVQSEVARDYSIRCCEWSLNGLCDRHWQRVRRMCPKSCGSLICEDIEGVTSCTRIIDVDIENCFYITHLTRSVIFYIDCTKNENL</sequence>
<feature type="transmembrane region" description="Helical" evidence="1">
    <location>
        <begin position="20"/>
        <end position="36"/>
    </location>
</feature>
<keyword evidence="1" id="KW-0472">Membrane</keyword>
<keyword evidence="1" id="KW-0812">Transmembrane</keyword>
<proteinExistence type="predicted"/>
<dbReference type="EMBL" id="KN717125">
    <property type="protein sequence ID" value="KJH40551.1"/>
    <property type="molecule type" value="Genomic_DNA"/>
</dbReference>
<organism evidence="2 3">
    <name type="scientific">Dictyocaulus viviparus</name>
    <name type="common">Bovine lungworm</name>
    <dbReference type="NCBI Taxonomy" id="29172"/>
    <lineage>
        <taxon>Eukaryota</taxon>
        <taxon>Metazoa</taxon>
        <taxon>Ecdysozoa</taxon>
        <taxon>Nematoda</taxon>
        <taxon>Chromadorea</taxon>
        <taxon>Rhabditida</taxon>
        <taxon>Rhabditina</taxon>
        <taxon>Rhabditomorpha</taxon>
        <taxon>Strongyloidea</taxon>
        <taxon>Metastrongylidae</taxon>
        <taxon>Dictyocaulus</taxon>
    </lineage>
</organism>
<dbReference type="STRING" id="29172.A0A0D8XDN1"/>
<dbReference type="Proteomes" id="UP000053766">
    <property type="component" value="Unassembled WGS sequence"/>
</dbReference>
<accession>A0A0D8XDN1</accession>
<evidence type="ECO:0008006" key="4">
    <source>
        <dbReference type="Google" id="ProtNLM"/>
    </source>
</evidence>
<reference evidence="2 3" key="1">
    <citation type="submission" date="2013-11" db="EMBL/GenBank/DDBJ databases">
        <title>Draft genome of the bovine lungworm Dictyocaulus viviparus.</title>
        <authorList>
            <person name="Mitreva M."/>
        </authorList>
    </citation>
    <scope>NUCLEOTIDE SEQUENCE [LARGE SCALE GENOMIC DNA]</scope>
    <source>
        <strain evidence="2 3">HannoverDv2000</strain>
    </source>
</reference>
<dbReference type="AlphaFoldDB" id="A0A0D8XDN1"/>
<evidence type="ECO:0000313" key="2">
    <source>
        <dbReference type="EMBL" id="KJH40551.1"/>
    </source>
</evidence>